<protein>
    <submittedName>
        <fullName evidence="1">Uncharacterized protein</fullName>
    </submittedName>
</protein>
<evidence type="ECO:0000313" key="1">
    <source>
        <dbReference type="EMBL" id="KUL99361.1"/>
    </source>
</evidence>
<name>A0A0X3Y3C9_FUSNC</name>
<evidence type="ECO:0000313" key="2">
    <source>
        <dbReference type="Proteomes" id="UP000054800"/>
    </source>
</evidence>
<sequence length="263" mass="30679">MDLSNFYGTKPLDFFTYEQKRSCILMWVALNMKLKLKEYNLPNAPTGYSTRLWGIGRGKEYTRNFMENRVKENIRLNALGAEDEESLKEIMKDLSTNIVEHSLIVCEDLIGAARKAKTESVREKYYKAVNNPDYLRVVFIISVSNYAKELIALGFDINHVFLKLRLETMDIFKKELSDIWIEYAESNKNENDYLDAVTRTEEIFKMYEKKTVVSTDDLDKLADEKLVYNLMGKDNVDNLIEIIIDGLRQRITGEIRLFSPNSY</sequence>
<gene>
    <name evidence="1" type="ORF">RO03_07540</name>
</gene>
<dbReference type="Proteomes" id="UP000054800">
    <property type="component" value="Unassembled WGS sequence"/>
</dbReference>
<accession>A0A0X3Y3C9</accession>
<comment type="caution">
    <text evidence="1">The sequence shown here is derived from an EMBL/GenBank/DDBJ whole genome shotgun (WGS) entry which is preliminary data.</text>
</comment>
<dbReference type="AlphaFoldDB" id="A0A0X3Y3C9"/>
<organism evidence="1 2">
    <name type="scientific">Fusobacterium nucleatum subsp. nucleatum</name>
    <dbReference type="NCBI Taxonomy" id="76856"/>
    <lineage>
        <taxon>Bacteria</taxon>
        <taxon>Fusobacteriati</taxon>
        <taxon>Fusobacteriota</taxon>
        <taxon>Fusobacteriia</taxon>
        <taxon>Fusobacteriales</taxon>
        <taxon>Fusobacteriaceae</taxon>
        <taxon>Fusobacterium</taxon>
    </lineage>
</organism>
<proteinExistence type="predicted"/>
<reference evidence="1 2" key="1">
    <citation type="submission" date="2015-10" db="EMBL/GenBank/DDBJ databases">
        <authorList>
            <person name="Gilbert D.G."/>
        </authorList>
    </citation>
    <scope>NUCLEOTIDE SEQUENCE [LARGE SCALE GENOMIC DNA]</scope>
    <source>
        <strain evidence="1 2">ChDC F311</strain>
    </source>
</reference>
<dbReference type="EMBL" id="LMVH01000001">
    <property type="protein sequence ID" value="KUL99361.1"/>
    <property type="molecule type" value="Genomic_DNA"/>
</dbReference>